<feature type="domain" description="Polyketide synthase-like phosphopantetheine-binding" evidence="3">
    <location>
        <begin position="602"/>
        <end position="682"/>
    </location>
</feature>
<dbReference type="AlphaFoldDB" id="A0AAD7GEZ3"/>
<dbReference type="Gene3D" id="3.40.50.720">
    <property type="entry name" value="NAD(P)-binding Rossmann-like Domain"/>
    <property type="match status" value="1"/>
</dbReference>
<dbReference type="Proteomes" id="UP001221757">
    <property type="component" value="Unassembled WGS sequence"/>
</dbReference>
<dbReference type="Pfam" id="PF00501">
    <property type="entry name" value="AMP-binding"/>
    <property type="match status" value="1"/>
</dbReference>
<evidence type="ECO:0000256" key="2">
    <source>
        <dbReference type="ARBA" id="ARBA00022553"/>
    </source>
</evidence>
<organism evidence="4 5">
    <name type="scientific">Mycena rosella</name>
    <name type="common">Pink bonnet</name>
    <name type="synonym">Agaricus rosellus</name>
    <dbReference type="NCBI Taxonomy" id="1033263"/>
    <lineage>
        <taxon>Eukaryota</taxon>
        <taxon>Fungi</taxon>
        <taxon>Dikarya</taxon>
        <taxon>Basidiomycota</taxon>
        <taxon>Agaricomycotina</taxon>
        <taxon>Agaricomycetes</taxon>
        <taxon>Agaricomycetidae</taxon>
        <taxon>Agaricales</taxon>
        <taxon>Marasmiineae</taxon>
        <taxon>Mycenaceae</taxon>
        <taxon>Mycena</taxon>
    </lineage>
</organism>
<dbReference type="InterPro" id="IPR020845">
    <property type="entry name" value="AMP-binding_CS"/>
</dbReference>
<dbReference type="SUPFAM" id="SSF51735">
    <property type="entry name" value="NAD(P)-binding Rossmann-fold domains"/>
    <property type="match status" value="1"/>
</dbReference>
<dbReference type="InterPro" id="IPR013120">
    <property type="entry name" value="FAR_NAD-bd"/>
</dbReference>
<evidence type="ECO:0000256" key="1">
    <source>
        <dbReference type="ARBA" id="ARBA00022450"/>
    </source>
</evidence>
<gene>
    <name evidence="4" type="ORF">B0H17DRAFT_1137997</name>
</gene>
<dbReference type="InterPro" id="IPR051414">
    <property type="entry name" value="Adenylate-forming_Reductase"/>
</dbReference>
<keyword evidence="2" id="KW-0597">Phosphoprotein</keyword>
<comment type="caution">
    <text evidence="4">The sequence shown here is derived from an EMBL/GenBank/DDBJ whole genome shotgun (WGS) entry which is preliminary data.</text>
</comment>
<dbReference type="InterPro" id="IPR000873">
    <property type="entry name" value="AMP-dep_synth/lig_dom"/>
</dbReference>
<evidence type="ECO:0000259" key="3">
    <source>
        <dbReference type="SMART" id="SM00823"/>
    </source>
</evidence>
<dbReference type="SUPFAM" id="SSF56801">
    <property type="entry name" value="Acetyl-CoA synthetase-like"/>
    <property type="match status" value="1"/>
</dbReference>
<sequence length="1092" mass="118913">MSTQTTVLPPLDCSLNISEIIDLHIAHENRGAAYAFADDAGHITEISHFEFSRAAHRVAHLLRPQRRGPEGQVLAIAGLADALLYQTIVAGCIKAGIVPFPISHRNSAAAVLHLLKNTDSHRLLTTKGSLAPLVDSVTAHLSAQSPPYELSIEEFPLLGQVYPHLGHETKQDAFVAYQDPITRTPLDNPAMYLHSSGSTGLPKCIPESHRTIIHYGAFEAVSELRDLSPRHAAGALPPFHGLAFMCQLVYPLLGGGTACIYAPVSTATEYVVPIVPTPENALENARKTNATGILAVPSMILQWQNPDSVAYLKTLNIIIYSGGPLASRVGDSLFSQGVKITPMYGATECTYSAIFILTMRQAEIDAGEWVWMRFSSRVNVRWIPQGDGTFECQFLVMSRLSFRLTSLIMWLNLDRTGNAPGCSGESSRYKGYSTKDLFERHPTKPDLFRMWRGPPGRRAHYGERREDGAWADGRRHDGEPAIMGAVMFGRERDQVGVLIEPNAQYKPDPEDEQGLAKFRNLIWPVIEEANEDAPAFARIYKEMILVTGRGKPMLRAPKGTVNKKATIALYEQEIEALYDTIEASGNAASDIEPPASWTSRDLEPWLTTHASLLASRDIRGGHDLFDQGFDSLNATFLRHRIVAALKNHGDEAAKAASQKIPQNFVYAHPSIEELASAVIGLLVSDGSNSSEAGEKAAIEKMITKYSEGLDEPIVQQGPVSSSSGAVVFLTGSTGGLGSHILEMLLNHASVERVYAFNRRGRTPLSERQKDAFVDRALDVNLLSSEKLVYLEGDTSKSDLGLPADAWSKLRDTITVIIHNAWTLDFNKSLSTFEPHVKGTRNLIDLARQSPNATVVRFLFTSSIASAQGWDPKLGPFPEELQLNADVAVGSGYGASKYISERILAASGLQATSFRIGQVTGATSNGAWATTDWVPAVVKSSIALGSFPSDAAGMVAWITPEAVAGTIVDAALNTENSPFAINLVHPRPVPWDALMSSMARAAQRPLIPFADWVHQLETRSAHATAEDMENIPGIKLLDFFSAVAVGLGSLSNEFSTVKAQALSSAMRSVKPLGTEDAERWIQYWREKGFISIA</sequence>
<dbReference type="PANTHER" id="PTHR43439:SF2">
    <property type="entry name" value="ENZYME, PUTATIVE (JCVI)-RELATED"/>
    <property type="match status" value="1"/>
</dbReference>
<dbReference type="PROSITE" id="PS00455">
    <property type="entry name" value="AMP_BINDING"/>
    <property type="match status" value="1"/>
</dbReference>
<dbReference type="InterPro" id="IPR020806">
    <property type="entry name" value="PKS_PP-bd"/>
</dbReference>
<dbReference type="Gene3D" id="3.40.50.12780">
    <property type="entry name" value="N-terminal domain of ligase-like"/>
    <property type="match status" value="1"/>
</dbReference>
<protein>
    <submittedName>
        <fullName evidence="4">Aminoadipate reductase</fullName>
    </submittedName>
</protein>
<dbReference type="GO" id="GO:0031177">
    <property type="term" value="F:phosphopantetheine binding"/>
    <property type="evidence" value="ECO:0007669"/>
    <property type="project" value="InterPro"/>
</dbReference>
<evidence type="ECO:0000313" key="5">
    <source>
        <dbReference type="Proteomes" id="UP001221757"/>
    </source>
</evidence>
<accession>A0AAD7GEZ3</accession>
<dbReference type="InterPro" id="IPR036291">
    <property type="entry name" value="NAD(P)-bd_dom_sf"/>
</dbReference>
<dbReference type="PANTHER" id="PTHR43439">
    <property type="entry name" value="PHENYLACETATE-COENZYME A LIGASE"/>
    <property type="match status" value="1"/>
</dbReference>
<reference evidence="4" key="1">
    <citation type="submission" date="2023-03" db="EMBL/GenBank/DDBJ databases">
        <title>Massive genome expansion in bonnet fungi (Mycena s.s.) driven by repeated elements and novel gene families across ecological guilds.</title>
        <authorList>
            <consortium name="Lawrence Berkeley National Laboratory"/>
            <person name="Harder C.B."/>
            <person name="Miyauchi S."/>
            <person name="Viragh M."/>
            <person name="Kuo A."/>
            <person name="Thoen E."/>
            <person name="Andreopoulos B."/>
            <person name="Lu D."/>
            <person name="Skrede I."/>
            <person name="Drula E."/>
            <person name="Henrissat B."/>
            <person name="Morin E."/>
            <person name="Kohler A."/>
            <person name="Barry K."/>
            <person name="LaButti K."/>
            <person name="Morin E."/>
            <person name="Salamov A."/>
            <person name="Lipzen A."/>
            <person name="Mereny Z."/>
            <person name="Hegedus B."/>
            <person name="Baldrian P."/>
            <person name="Stursova M."/>
            <person name="Weitz H."/>
            <person name="Taylor A."/>
            <person name="Grigoriev I.V."/>
            <person name="Nagy L.G."/>
            <person name="Martin F."/>
            <person name="Kauserud H."/>
        </authorList>
    </citation>
    <scope>NUCLEOTIDE SEQUENCE</scope>
    <source>
        <strain evidence="4">CBHHK067</strain>
    </source>
</reference>
<dbReference type="EMBL" id="JARKIE010000111">
    <property type="protein sequence ID" value="KAJ7683142.1"/>
    <property type="molecule type" value="Genomic_DNA"/>
</dbReference>
<dbReference type="Pfam" id="PF07993">
    <property type="entry name" value="NAD_binding_4"/>
    <property type="match status" value="1"/>
</dbReference>
<name>A0AAD7GEZ3_MYCRO</name>
<proteinExistence type="predicted"/>
<dbReference type="Pfam" id="PF23562">
    <property type="entry name" value="AMP-binding_C_3"/>
    <property type="match status" value="1"/>
</dbReference>
<keyword evidence="1" id="KW-0596">Phosphopantetheine</keyword>
<evidence type="ECO:0000313" key="4">
    <source>
        <dbReference type="EMBL" id="KAJ7683142.1"/>
    </source>
</evidence>
<dbReference type="InterPro" id="IPR042099">
    <property type="entry name" value="ANL_N_sf"/>
</dbReference>
<dbReference type="SMART" id="SM00823">
    <property type="entry name" value="PKS_PP"/>
    <property type="match status" value="1"/>
</dbReference>
<keyword evidence="5" id="KW-1185">Reference proteome</keyword>